<sequence length="592" mass="64296">MPNRLDDLLNNTFALPENEGEDKVMDLGTAVARHVRPGAAIHIAATHCCSHAAILEIARRFRGTRPDFTLIMRGIRDTVIILLHMGLLKKVITSFSGNVYPWYGPNPVCQKAYAAKTVELEEWTILTFPLRLMAGALGVPAMPTASLLGSSLAGANADTFRQLDDPFGGEKPLGLVKALNPDISIVHGAVADREGNTILTAPYSESLWGAKASTGGVLVTVEKLVSSDDIRRHAHLVKLPAYMVKSVSVAPLGAHPGGVWGQGLEGFEPYAEDYAFMTEFNRACKDPAALDTWIDQWVGDCPDFAAYTTRLGADRVLQLKGAAHKDAWRHQLAQVQDRIPEDPDSNATERMVVTAARLIQERVREAGHRTLLAGAGTANLAAWLAKYQLQAEGLLVELMVELGYFGNSPRPGEPFLLNFGNFGTCKMLTETLDTLGVFTCGATNRCLGVLGAAQVDRFGNINSNWAAEDLYITGSGGANDVATGACESMVIVQQSRRRFLEKVPFVTAPGDRVRTLVSSLGVFEKSGNDDTFTLTHVMTDSDAPGIHDAVERVRAACGWSLKVSDQLRTVAPPAAEELRLLRIFDPRRYYLK</sequence>
<dbReference type="Gene3D" id="3.40.1080.10">
    <property type="entry name" value="Glutaconate Coenzyme A-transferase"/>
    <property type="match status" value="2"/>
</dbReference>
<name>A0AA41R667_9BACT</name>
<dbReference type="InterPro" id="IPR037171">
    <property type="entry name" value="NagB/RpiA_transferase-like"/>
</dbReference>
<dbReference type="Gene3D" id="3.30.30.40">
    <property type="match status" value="1"/>
</dbReference>
<dbReference type="RefSeq" id="WP_246911124.1">
    <property type="nucleotide sequence ID" value="NZ_JALJRB010000018.1"/>
</dbReference>
<gene>
    <name evidence="1" type="ORF">MRX98_14725</name>
</gene>
<dbReference type="Proteomes" id="UP001165427">
    <property type="component" value="Unassembled WGS sequence"/>
</dbReference>
<protein>
    <recommendedName>
        <fullName evidence="3">Glutaconate CoA-transferase</fullName>
    </recommendedName>
</protein>
<evidence type="ECO:0000313" key="1">
    <source>
        <dbReference type="EMBL" id="MCJ8501835.1"/>
    </source>
</evidence>
<comment type="caution">
    <text evidence="1">The sequence shown here is derived from an EMBL/GenBank/DDBJ whole genome shotgun (WGS) entry which is preliminary data.</text>
</comment>
<dbReference type="PANTHER" id="PTHR43293">
    <property type="entry name" value="ACETATE COA-TRANSFERASE YDIF"/>
    <property type="match status" value="1"/>
</dbReference>
<evidence type="ECO:0008006" key="3">
    <source>
        <dbReference type="Google" id="ProtNLM"/>
    </source>
</evidence>
<reference evidence="1" key="1">
    <citation type="submission" date="2022-04" db="EMBL/GenBank/DDBJ databases">
        <title>Desulfatitalea alkaliphila sp. nov., a novel anaerobic sulfate-reducing bacterium isolated from terrestrial mud volcano, Taman Peninsula, Russia.</title>
        <authorList>
            <person name="Khomyakova M.A."/>
            <person name="Merkel A.Y."/>
            <person name="Slobodkin A.I."/>
        </authorList>
    </citation>
    <scope>NUCLEOTIDE SEQUENCE</scope>
    <source>
        <strain evidence="1">M08but</strain>
    </source>
</reference>
<accession>A0AA41R667</accession>
<dbReference type="PANTHER" id="PTHR43293:SF3">
    <property type="entry name" value="CHOLESTEROL RING-CLEAVING HYDROLASE IPDB SUBUNIT"/>
    <property type="match status" value="1"/>
</dbReference>
<dbReference type="GO" id="GO:0008410">
    <property type="term" value="F:CoA-transferase activity"/>
    <property type="evidence" value="ECO:0007669"/>
    <property type="project" value="InterPro"/>
</dbReference>
<proteinExistence type="predicted"/>
<dbReference type="SUPFAM" id="SSF100950">
    <property type="entry name" value="NagB/RpiA/CoA transferase-like"/>
    <property type="match status" value="2"/>
</dbReference>
<evidence type="ECO:0000313" key="2">
    <source>
        <dbReference type="Proteomes" id="UP001165427"/>
    </source>
</evidence>
<dbReference type="Pfam" id="PF01144">
    <property type="entry name" value="CoA_trans"/>
    <property type="match status" value="2"/>
</dbReference>
<dbReference type="EMBL" id="JALJRB010000018">
    <property type="protein sequence ID" value="MCJ8501835.1"/>
    <property type="molecule type" value="Genomic_DNA"/>
</dbReference>
<keyword evidence="2" id="KW-1185">Reference proteome</keyword>
<dbReference type="AlphaFoldDB" id="A0AA41R667"/>
<dbReference type="InterPro" id="IPR004165">
    <property type="entry name" value="CoA_trans_fam_I"/>
</dbReference>
<dbReference type="SMART" id="SM00882">
    <property type="entry name" value="CoA_trans"/>
    <property type="match status" value="1"/>
</dbReference>
<organism evidence="1 2">
    <name type="scientific">Desulfatitalea alkaliphila</name>
    <dbReference type="NCBI Taxonomy" id="2929485"/>
    <lineage>
        <taxon>Bacteria</taxon>
        <taxon>Pseudomonadati</taxon>
        <taxon>Thermodesulfobacteriota</taxon>
        <taxon>Desulfobacteria</taxon>
        <taxon>Desulfobacterales</taxon>
        <taxon>Desulfosarcinaceae</taxon>
        <taxon>Desulfatitalea</taxon>
    </lineage>
</organism>